<gene>
    <name evidence="2" type="ORF">GOP47_0024056</name>
</gene>
<proteinExistence type="predicted"/>
<dbReference type="EMBL" id="JABFUD020000023">
    <property type="protein sequence ID" value="KAI5061551.1"/>
    <property type="molecule type" value="Genomic_DNA"/>
</dbReference>
<name>A0A9D4U4Q8_ADICA</name>
<dbReference type="AlphaFoldDB" id="A0A9D4U4Q8"/>
<dbReference type="Proteomes" id="UP000886520">
    <property type="component" value="Chromosome 23"/>
</dbReference>
<evidence type="ECO:0000313" key="3">
    <source>
        <dbReference type="Proteomes" id="UP000886520"/>
    </source>
</evidence>
<sequence length="142" mass="15536">MAEHDDLYGILDSVLNDFRAVDGGASNPRVSEETKTLGQGLGLGLLALGPRKRRGVLAKAKSNGKTSSTSKEDKKSANGGHLSETLEELAQQTRQTLEDMETDDQEAMANKPTESIVKQFKELRSSKVLFKVYLHVLKAFCI</sequence>
<protein>
    <submittedName>
        <fullName evidence="2">Uncharacterized protein</fullName>
    </submittedName>
</protein>
<accession>A0A9D4U4Q8</accession>
<comment type="caution">
    <text evidence="2">The sequence shown here is derived from an EMBL/GenBank/DDBJ whole genome shotgun (WGS) entry which is preliminary data.</text>
</comment>
<organism evidence="2 3">
    <name type="scientific">Adiantum capillus-veneris</name>
    <name type="common">Maidenhair fern</name>
    <dbReference type="NCBI Taxonomy" id="13818"/>
    <lineage>
        <taxon>Eukaryota</taxon>
        <taxon>Viridiplantae</taxon>
        <taxon>Streptophyta</taxon>
        <taxon>Embryophyta</taxon>
        <taxon>Tracheophyta</taxon>
        <taxon>Polypodiopsida</taxon>
        <taxon>Polypodiidae</taxon>
        <taxon>Polypodiales</taxon>
        <taxon>Pteridineae</taxon>
        <taxon>Pteridaceae</taxon>
        <taxon>Vittarioideae</taxon>
        <taxon>Adiantum</taxon>
    </lineage>
</organism>
<reference evidence="2" key="1">
    <citation type="submission" date="2021-01" db="EMBL/GenBank/DDBJ databases">
        <title>Adiantum capillus-veneris genome.</title>
        <authorList>
            <person name="Fang Y."/>
            <person name="Liao Q."/>
        </authorList>
    </citation>
    <scope>NUCLEOTIDE SEQUENCE</scope>
    <source>
        <strain evidence="2">H3</strain>
        <tissue evidence="2">Leaf</tissue>
    </source>
</reference>
<feature type="region of interest" description="Disordered" evidence="1">
    <location>
        <begin position="56"/>
        <end position="84"/>
    </location>
</feature>
<evidence type="ECO:0000256" key="1">
    <source>
        <dbReference type="SAM" id="MobiDB-lite"/>
    </source>
</evidence>
<keyword evidence="3" id="KW-1185">Reference proteome</keyword>
<evidence type="ECO:0000313" key="2">
    <source>
        <dbReference type="EMBL" id="KAI5061551.1"/>
    </source>
</evidence>